<proteinExistence type="predicted"/>
<dbReference type="InParanoid" id="K0KMU2"/>
<gene>
    <name evidence="1" type="ORF">BN7_3817</name>
</gene>
<name>K0KMU2_WICCF</name>
<comment type="caution">
    <text evidence="1">The sequence shown here is derived from an EMBL/GenBank/DDBJ whole genome shotgun (WGS) entry which is preliminary data.</text>
</comment>
<keyword evidence="2" id="KW-1185">Reference proteome</keyword>
<evidence type="ECO:0000313" key="2">
    <source>
        <dbReference type="Proteomes" id="UP000009328"/>
    </source>
</evidence>
<dbReference type="EMBL" id="CAIF01000116">
    <property type="protein sequence ID" value="CCH44256.1"/>
    <property type="molecule type" value="Genomic_DNA"/>
</dbReference>
<dbReference type="AlphaFoldDB" id="K0KMU2"/>
<dbReference type="Proteomes" id="UP000009328">
    <property type="component" value="Unassembled WGS sequence"/>
</dbReference>
<sequence>MSAVGFIDAKKHLYNVVLEEVSNSKKNLRELEEWRINELPKIVQKRYETEPELYLTKPELKQLMNWKL</sequence>
<protein>
    <submittedName>
        <fullName evidence="1">Uncharacterized protein</fullName>
    </submittedName>
</protein>
<accession>K0KMU2</accession>
<dbReference type="HOGENOM" id="CLU_2795887_0_0_1"/>
<reference evidence="1 2" key="1">
    <citation type="journal article" date="2012" name="Eukaryot. Cell">
        <title>Draft genome sequence of Wickerhamomyces ciferrii NRRL Y-1031 F-60-10.</title>
        <authorList>
            <person name="Schneider J."/>
            <person name="Andrea H."/>
            <person name="Blom J."/>
            <person name="Jaenicke S."/>
            <person name="Ruckert C."/>
            <person name="Schorsch C."/>
            <person name="Szczepanowski R."/>
            <person name="Farwick M."/>
            <person name="Goesmann A."/>
            <person name="Puhler A."/>
            <person name="Schaffer S."/>
            <person name="Tauch A."/>
            <person name="Kohler T."/>
            <person name="Brinkrolf K."/>
        </authorList>
    </citation>
    <scope>NUCLEOTIDE SEQUENCE [LARGE SCALE GENOMIC DNA]</scope>
    <source>
        <strain evidence="2">ATCC 14091 / BCRC 22168 / CBS 111 / JCM 3599 / NBRC 0793 / NRRL Y-1031 F-60-10</strain>
    </source>
</reference>
<organism evidence="1 2">
    <name type="scientific">Wickerhamomyces ciferrii (strain ATCC 14091 / BCRC 22168 / CBS 111 / JCM 3599 / NBRC 0793 / NRRL Y-1031 F-60-10)</name>
    <name type="common">Yeast</name>
    <name type="synonym">Pichia ciferrii</name>
    <dbReference type="NCBI Taxonomy" id="1206466"/>
    <lineage>
        <taxon>Eukaryota</taxon>
        <taxon>Fungi</taxon>
        <taxon>Dikarya</taxon>
        <taxon>Ascomycota</taxon>
        <taxon>Saccharomycotina</taxon>
        <taxon>Saccharomycetes</taxon>
        <taxon>Phaffomycetales</taxon>
        <taxon>Wickerhamomycetaceae</taxon>
        <taxon>Wickerhamomyces</taxon>
    </lineage>
</organism>
<evidence type="ECO:0000313" key="1">
    <source>
        <dbReference type="EMBL" id="CCH44256.1"/>
    </source>
</evidence>